<proteinExistence type="predicted"/>
<accession>A0AA40GGJ1</accession>
<dbReference type="AlphaFoldDB" id="A0AA40GGJ1"/>
<keyword evidence="2" id="KW-1185">Reference proteome</keyword>
<evidence type="ECO:0000313" key="2">
    <source>
        <dbReference type="Proteomes" id="UP001177670"/>
    </source>
</evidence>
<dbReference type="EMBL" id="JAHYIQ010000001">
    <property type="protein sequence ID" value="KAK1137400.1"/>
    <property type="molecule type" value="Genomic_DNA"/>
</dbReference>
<name>A0AA40GGJ1_9HYME</name>
<evidence type="ECO:0000313" key="1">
    <source>
        <dbReference type="EMBL" id="KAK1137400.1"/>
    </source>
</evidence>
<gene>
    <name evidence="1" type="ORF">K0M31_001911</name>
</gene>
<sequence length="432" mass="48313">MSATTVDIFTSLCSNSRVVSKLFSYSDIDINWTAVPVSNEMIDKSCLIPYIASFMTSDIWSGTVNHLIQTGRPSPDELLVYNETLMPCINNIDVPGVNRVMRVITPLWKGNNNIAVSNFGALWKAYWTTDNENIENDGELYGAWYQGIGFTQDPSGCSSADHSSTAFGCWSTDTKPLDKNGLVKPELFTTVDKDKMLARRRTMAYNFSHLTPLHNTTIGLRKVHYIMLLEGYLSVTWKDTSCSYPTYNISTMSSVWRIGTAMGLVLTTDYNSIGFNNSSSMSCPEPERRKRMLVREPGSEFKYVMQWVNQVSYYSNIMFAEFPVKSFCDMYESMTTCVNVQVYPIMYLPMCSTIEWPDPPLIDTLWTRAKNYLLKSALTSFLTGGVSGALIAGSAAVANQLVRSVTNIGSQRIRTEDSEDCGNSRQASSGYS</sequence>
<organism evidence="1 2">
    <name type="scientific">Melipona bicolor</name>
    <dbReference type="NCBI Taxonomy" id="60889"/>
    <lineage>
        <taxon>Eukaryota</taxon>
        <taxon>Metazoa</taxon>
        <taxon>Ecdysozoa</taxon>
        <taxon>Arthropoda</taxon>
        <taxon>Hexapoda</taxon>
        <taxon>Insecta</taxon>
        <taxon>Pterygota</taxon>
        <taxon>Neoptera</taxon>
        <taxon>Endopterygota</taxon>
        <taxon>Hymenoptera</taxon>
        <taxon>Apocrita</taxon>
        <taxon>Aculeata</taxon>
        <taxon>Apoidea</taxon>
        <taxon>Anthophila</taxon>
        <taxon>Apidae</taxon>
        <taxon>Melipona</taxon>
    </lineage>
</organism>
<reference evidence="1" key="1">
    <citation type="submission" date="2021-10" db="EMBL/GenBank/DDBJ databases">
        <title>Melipona bicolor Genome sequencing and assembly.</title>
        <authorList>
            <person name="Araujo N.S."/>
            <person name="Arias M.C."/>
        </authorList>
    </citation>
    <scope>NUCLEOTIDE SEQUENCE</scope>
    <source>
        <strain evidence="1">USP_2M_L1-L4_2017</strain>
        <tissue evidence="1">Whole body</tissue>
    </source>
</reference>
<protein>
    <submittedName>
        <fullName evidence="1">Uncharacterized protein</fullName>
    </submittedName>
</protein>
<dbReference type="Proteomes" id="UP001177670">
    <property type="component" value="Unassembled WGS sequence"/>
</dbReference>
<comment type="caution">
    <text evidence="1">The sequence shown here is derived from an EMBL/GenBank/DDBJ whole genome shotgun (WGS) entry which is preliminary data.</text>
</comment>